<dbReference type="PANTHER" id="PTHR43451">
    <property type="entry name" value="ACETYLTRANSFERASE (GNAT) FAMILY PROTEIN"/>
    <property type="match status" value="1"/>
</dbReference>
<dbReference type="KEGG" id="aant:HUK68_21345"/>
<dbReference type="PROSITE" id="PS51186">
    <property type="entry name" value="GNAT"/>
    <property type="match status" value="1"/>
</dbReference>
<dbReference type="SUPFAM" id="SSF55729">
    <property type="entry name" value="Acyl-CoA N-acyltransferases (Nat)"/>
    <property type="match status" value="1"/>
</dbReference>
<dbReference type="InterPro" id="IPR000182">
    <property type="entry name" value="GNAT_dom"/>
</dbReference>
<dbReference type="AlphaFoldDB" id="A0A6N1XAP0"/>
<reference evidence="2 3" key="1">
    <citation type="submission" date="2020-06" db="EMBL/GenBank/DDBJ databases">
        <title>Acidovorax antarctica sp. nov., isolated from Corinth ice sheet soil, Antarctic Fields Peninsula.</title>
        <authorList>
            <person name="Xu Q."/>
            <person name="Peng F."/>
        </authorList>
    </citation>
    <scope>NUCLEOTIDE SEQUENCE [LARGE SCALE GENOMIC DNA]</scope>
    <source>
        <strain evidence="2 3">16-35-5</strain>
        <plasmid evidence="2 3">unnamed1</plasmid>
    </source>
</reference>
<dbReference type="EMBL" id="CP054841">
    <property type="protein sequence ID" value="QKV55463.1"/>
    <property type="molecule type" value="Genomic_DNA"/>
</dbReference>
<accession>A0A6N1XAP0</accession>
<dbReference type="Proteomes" id="UP000509579">
    <property type="component" value="Plasmid unnamed1"/>
</dbReference>
<evidence type="ECO:0000313" key="2">
    <source>
        <dbReference type="EMBL" id="QKV55463.1"/>
    </source>
</evidence>
<name>A0A6N1XAP0_9BURK</name>
<sequence>MIRRFKPGDEAALLDVYRSAIHLIAAQDYTAEQIQAWAPADMDADSWARRMREIQPFVAEQGGEIVGYADLQQNGYIDHFFVSGRHPRQGIGRRLMQRIHQEANALGLIELTSQVSKTAEPFFLLHGFEVVERQFPVRRGVVLQNAVMRKVLR</sequence>
<dbReference type="InterPro" id="IPR016181">
    <property type="entry name" value="Acyl_CoA_acyltransferase"/>
</dbReference>
<feature type="domain" description="N-acetyltransferase" evidence="1">
    <location>
        <begin position="1"/>
        <end position="153"/>
    </location>
</feature>
<keyword evidence="3" id="KW-1185">Reference proteome</keyword>
<gene>
    <name evidence="2" type="ORF">HUK68_21345</name>
</gene>
<dbReference type="Gene3D" id="3.40.630.30">
    <property type="match status" value="1"/>
</dbReference>
<keyword evidence="2" id="KW-0808">Transferase</keyword>
<organism evidence="2 3">
    <name type="scientific">Comamonas antarctica</name>
    <dbReference type="NCBI Taxonomy" id="2743470"/>
    <lineage>
        <taxon>Bacteria</taxon>
        <taxon>Pseudomonadati</taxon>
        <taxon>Pseudomonadota</taxon>
        <taxon>Betaproteobacteria</taxon>
        <taxon>Burkholderiales</taxon>
        <taxon>Comamonadaceae</taxon>
        <taxon>Comamonas</taxon>
    </lineage>
</organism>
<keyword evidence="2" id="KW-0614">Plasmid</keyword>
<dbReference type="Pfam" id="PF13673">
    <property type="entry name" value="Acetyltransf_10"/>
    <property type="match status" value="1"/>
</dbReference>
<dbReference type="GO" id="GO:0016747">
    <property type="term" value="F:acyltransferase activity, transferring groups other than amino-acyl groups"/>
    <property type="evidence" value="ECO:0007669"/>
    <property type="project" value="InterPro"/>
</dbReference>
<evidence type="ECO:0000259" key="1">
    <source>
        <dbReference type="PROSITE" id="PS51186"/>
    </source>
</evidence>
<proteinExistence type="predicted"/>
<geneLocation type="plasmid" evidence="2 3">
    <name>unnamed1</name>
</geneLocation>
<dbReference type="PANTHER" id="PTHR43451:SF1">
    <property type="entry name" value="ACETYLTRANSFERASE"/>
    <property type="match status" value="1"/>
</dbReference>
<dbReference type="RefSeq" id="WP_175506251.1">
    <property type="nucleotide sequence ID" value="NZ_CP054841.1"/>
</dbReference>
<dbReference type="InterPro" id="IPR052564">
    <property type="entry name" value="N-acetyltrans/Recomb-assoc"/>
</dbReference>
<protein>
    <submittedName>
        <fullName evidence="2">GNAT family N-acetyltransferase</fullName>
    </submittedName>
</protein>
<dbReference type="CDD" id="cd04301">
    <property type="entry name" value="NAT_SF"/>
    <property type="match status" value="1"/>
</dbReference>
<evidence type="ECO:0000313" key="3">
    <source>
        <dbReference type="Proteomes" id="UP000509579"/>
    </source>
</evidence>